<feature type="non-terminal residue" evidence="1">
    <location>
        <position position="246"/>
    </location>
</feature>
<comment type="caution">
    <text evidence="1">The sequence shown here is derived from an EMBL/GenBank/DDBJ whole genome shotgun (WGS) entry which is preliminary data.</text>
</comment>
<gene>
    <name evidence="1" type="ORF">KIPB_014114</name>
</gene>
<keyword evidence="2" id="KW-1185">Reference proteome</keyword>
<dbReference type="EMBL" id="BDIP01007070">
    <property type="protein sequence ID" value="GIQ91050.1"/>
    <property type="molecule type" value="Genomic_DNA"/>
</dbReference>
<evidence type="ECO:0000313" key="2">
    <source>
        <dbReference type="Proteomes" id="UP000265618"/>
    </source>
</evidence>
<reference evidence="1 2" key="1">
    <citation type="journal article" date="2018" name="PLoS ONE">
        <title>The draft genome of Kipferlia bialata reveals reductive genome evolution in fornicate parasites.</title>
        <authorList>
            <person name="Tanifuji G."/>
            <person name="Takabayashi S."/>
            <person name="Kume K."/>
            <person name="Takagi M."/>
            <person name="Nakayama T."/>
            <person name="Kamikawa R."/>
            <person name="Inagaki Y."/>
            <person name="Hashimoto T."/>
        </authorList>
    </citation>
    <scope>NUCLEOTIDE SEQUENCE [LARGE SCALE GENOMIC DNA]</scope>
    <source>
        <strain evidence="1">NY0173</strain>
    </source>
</reference>
<dbReference type="AlphaFoldDB" id="A0A9K3GQL5"/>
<sequence>ALVSDDVSKVLQRVEDRITYRATYYNRGIFKSPWSGWEIEQAVSGKDGVAFLRYLCTEFEDSSYGGFPSMLLCLGDTDNLRVLIHRKELSKRYDSFVGDVYRRQDTPQWLLDAYRDIRVDMERQQHDDTDNVIFGSEAPLLCFFMSLLTPSTEPELRLAVYDYLTSVMPHVLCLSMRQKIGENGYDETMSNSTLDQFLRKGYHDVVLPMAGEMLPEADMTDEDLLAQASNWARGISYVHNIFSWPA</sequence>
<organism evidence="1 2">
    <name type="scientific">Kipferlia bialata</name>
    <dbReference type="NCBI Taxonomy" id="797122"/>
    <lineage>
        <taxon>Eukaryota</taxon>
        <taxon>Metamonada</taxon>
        <taxon>Carpediemonas-like organisms</taxon>
        <taxon>Kipferlia</taxon>
    </lineage>
</organism>
<feature type="non-terminal residue" evidence="1">
    <location>
        <position position="1"/>
    </location>
</feature>
<proteinExistence type="predicted"/>
<name>A0A9K3GQL5_9EUKA</name>
<evidence type="ECO:0000313" key="1">
    <source>
        <dbReference type="EMBL" id="GIQ91050.1"/>
    </source>
</evidence>
<accession>A0A9K3GQL5</accession>
<protein>
    <submittedName>
        <fullName evidence="1">Uncharacterized protein</fullName>
    </submittedName>
</protein>
<dbReference type="Proteomes" id="UP000265618">
    <property type="component" value="Unassembled WGS sequence"/>
</dbReference>